<dbReference type="PANTHER" id="PTHR43115">
    <property type="entry name" value="DEHYDROGENASE/REDUCTASE SDR FAMILY MEMBER 11"/>
    <property type="match status" value="1"/>
</dbReference>
<dbReference type="PANTHER" id="PTHR43115:SF4">
    <property type="entry name" value="DEHYDROGENASE_REDUCTASE SDR FAMILY MEMBER 11"/>
    <property type="match status" value="1"/>
</dbReference>
<dbReference type="InterPro" id="IPR036291">
    <property type="entry name" value="NAD(P)-bd_dom_sf"/>
</dbReference>
<organism evidence="4 5">
    <name type="scientific">Bacillus lumedeiriae</name>
    <dbReference type="NCBI Taxonomy" id="3058829"/>
    <lineage>
        <taxon>Bacteria</taxon>
        <taxon>Bacillati</taxon>
        <taxon>Bacillota</taxon>
        <taxon>Bacilli</taxon>
        <taxon>Bacillales</taxon>
        <taxon>Bacillaceae</taxon>
        <taxon>Bacillus</taxon>
    </lineage>
</organism>
<dbReference type="EMBL" id="JAUIYO010000012">
    <property type="protein sequence ID" value="MFK2826604.1"/>
    <property type="molecule type" value="Genomic_DNA"/>
</dbReference>
<dbReference type="Gene3D" id="3.40.50.720">
    <property type="entry name" value="NAD(P)-binding Rossmann-like Domain"/>
    <property type="match status" value="1"/>
</dbReference>
<protein>
    <submittedName>
        <fullName evidence="4">SDR family NAD(P)-dependent oxidoreductase</fullName>
    </submittedName>
</protein>
<keyword evidence="5" id="KW-1185">Reference proteome</keyword>
<reference evidence="4 5" key="1">
    <citation type="submission" date="2023-07" db="EMBL/GenBank/DDBJ databases">
        <title>Bacillus lucianemedeirus sp. nov, a new species isolated from an immunobiological production facility.</title>
        <authorList>
            <person name="Costa L.V."/>
            <person name="Miranda R.V.S.L."/>
            <person name="Brandao M.L.L."/>
            <person name="Reis C.M.F."/>
            <person name="Frazao A.M."/>
            <person name="Cruz F.V."/>
            <person name="Baio P.V.P."/>
            <person name="Veras J.F.C."/>
            <person name="Ramos J.N."/>
            <person name="Vieira V."/>
        </authorList>
    </citation>
    <scope>NUCLEOTIDE SEQUENCE [LARGE SCALE GENOMIC DNA]</scope>
    <source>
        <strain evidence="4 5">B190/17</strain>
    </source>
</reference>
<gene>
    <name evidence="4" type="ORF">QYG89_13190</name>
</gene>
<evidence type="ECO:0000256" key="2">
    <source>
        <dbReference type="ARBA" id="ARBA00023002"/>
    </source>
</evidence>
<proteinExistence type="inferred from homology"/>
<name>A0ABW8IAT8_9BACI</name>
<evidence type="ECO:0000313" key="4">
    <source>
        <dbReference type="EMBL" id="MFK2826604.1"/>
    </source>
</evidence>
<evidence type="ECO:0000256" key="1">
    <source>
        <dbReference type="ARBA" id="ARBA00006484"/>
    </source>
</evidence>
<dbReference type="Pfam" id="PF00106">
    <property type="entry name" value="adh_short"/>
    <property type="match status" value="1"/>
</dbReference>
<dbReference type="InterPro" id="IPR002347">
    <property type="entry name" value="SDR_fam"/>
</dbReference>
<dbReference type="InterPro" id="IPR020904">
    <property type="entry name" value="Sc_DH/Rdtase_CS"/>
</dbReference>
<evidence type="ECO:0000313" key="5">
    <source>
        <dbReference type="Proteomes" id="UP001619911"/>
    </source>
</evidence>
<sequence>MRQKVAIVIGGLRGIGKAISLDLVDKGFITYATTREQNIDIHVENLFPLQMNMMDEKEIHNVFKLISEQHNTIDVLVNNAGIGYFKAFEEFTAKEWEDVFQTNVFGTFHCIQNAFGLLKKEGGRIINISSIATKRSLPLNSVYAASKHAMSGLGNVLAEEWYKYNIFTTNIHLGATYTDIWKGVEGFSPEDMLHVNDVARVVSFVAETPLHVRIDEMTLTPPKGVL</sequence>
<dbReference type="PRINTS" id="PR00080">
    <property type="entry name" value="SDRFAMILY"/>
</dbReference>
<dbReference type="PRINTS" id="PR00081">
    <property type="entry name" value="GDHRDH"/>
</dbReference>
<keyword evidence="2" id="KW-0560">Oxidoreductase</keyword>
<comment type="caution">
    <text evidence="4">The sequence shown here is derived from an EMBL/GenBank/DDBJ whole genome shotgun (WGS) entry which is preliminary data.</text>
</comment>
<dbReference type="RefSeq" id="WP_404318079.1">
    <property type="nucleotide sequence ID" value="NZ_JAUIYO010000012.1"/>
</dbReference>
<accession>A0ABW8IAT8</accession>
<comment type="similarity">
    <text evidence="1 3">Belongs to the short-chain dehydrogenases/reductases (SDR) family.</text>
</comment>
<dbReference type="PROSITE" id="PS00061">
    <property type="entry name" value="ADH_SHORT"/>
    <property type="match status" value="1"/>
</dbReference>
<dbReference type="SUPFAM" id="SSF51735">
    <property type="entry name" value="NAD(P)-binding Rossmann-fold domains"/>
    <property type="match status" value="1"/>
</dbReference>
<dbReference type="Proteomes" id="UP001619911">
    <property type="component" value="Unassembled WGS sequence"/>
</dbReference>
<evidence type="ECO:0000256" key="3">
    <source>
        <dbReference type="RuleBase" id="RU000363"/>
    </source>
</evidence>